<evidence type="ECO:0000256" key="2">
    <source>
        <dbReference type="ARBA" id="ARBA00022448"/>
    </source>
</evidence>
<evidence type="ECO:0000313" key="7">
    <source>
        <dbReference type="Proteomes" id="UP001152795"/>
    </source>
</evidence>
<dbReference type="PANTHER" id="PTHR10137">
    <property type="entry name" value="V-TYPE PROTON ATPASE SUBUNIT C"/>
    <property type="match status" value="1"/>
</dbReference>
<organism evidence="6 7">
    <name type="scientific">Paramuricea clavata</name>
    <name type="common">Red gorgonian</name>
    <name type="synonym">Violescent sea-whip</name>
    <dbReference type="NCBI Taxonomy" id="317549"/>
    <lineage>
        <taxon>Eukaryota</taxon>
        <taxon>Metazoa</taxon>
        <taxon>Cnidaria</taxon>
        <taxon>Anthozoa</taxon>
        <taxon>Octocorallia</taxon>
        <taxon>Malacalcyonacea</taxon>
        <taxon>Plexauridae</taxon>
        <taxon>Paramuricea</taxon>
    </lineage>
</organism>
<keyword evidence="4 5" id="KW-0406">Ion transport</keyword>
<dbReference type="GO" id="GO:0000221">
    <property type="term" value="C:vacuolar proton-transporting V-type ATPase, V1 domain"/>
    <property type="evidence" value="ECO:0007669"/>
    <property type="project" value="TreeGrafter"/>
</dbReference>
<dbReference type="GO" id="GO:0005765">
    <property type="term" value="C:lysosomal membrane"/>
    <property type="evidence" value="ECO:0007669"/>
    <property type="project" value="TreeGrafter"/>
</dbReference>
<dbReference type="CDD" id="cd14785">
    <property type="entry name" value="V-ATPase_C"/>
    <property type="match status" value="1"/>
</dbReference>
<dbReference type="Pfam" id="PF03223">
    <property type="entry name" value="V-ATPase_C"/>
    <property type="match status" value="1"/>
</dbReference>
<accession>A0A6S7J9A1</accession>
<dbReference type="EMBL" id="CACRXK020014682">
    <property type="protein sequence ID" value="CAB4027237.1"/>
    <property type="molecule type" value="Genomic_DNA"/>
</dbReference>
<keyword evidence="3 5" id="KW-0375">Hydrogen ion transport</keyword>
<evidence type="ECO:0000256" key="3">
    <source>
        <dbReference type="ARBA" id="ARBA00022781"/>
    </source>
</evidence>
<evidence type="ECO:0000256" key="4">
    <source>
        <dbReference type="ARBA" id="ARBA00023065"/>
    </source>
</evidence>
<dbReference type="AlphaFoldDB" id="A0A6S7J9A1"/>
<comment type="subunit">
    <text evidence="5">V-ATPase is a heteromultimeric enzyme made up of two complexes: the ATP-hydrolytic V1 complex and the proton translocation V0 complex. The V1 complex consists of three catalytic AB heterodimers that form a heterohexamer, three peripheral stalks each consisting of EG heterodimers, one central rotor including subunits D and F, and the regulatory subunits C and H. The proton translocation complex V0 consists of the proton transport subunit a, a ring of proteolipid subunits c9c'', rotary subunit d, subunits e and f, and two accessory subunits.</text>
</comment>
<sequence length="384" mass="43992">MSEYWLISVPGDTKEGHSSWETLKSQTGGLSNIWKFHIPADLKVGTLDTLIGLSDELQKLDLFVEGITKKVAHYMAEIAAESENGTQPKLKANGCELNQYVTNFQWDVAKYPLIKQTTLRNLAEIIGKQVTQIDNDLKAKATAYNSVKTSLASLERKATGPLLTRNLGELVKKENFILDSEYLTTLLVIVPCNLEEDWKKQYWKLCDMVVPNSSERLFTDGDYSLFNVCLFQKVVDEFKLHARENKFVVREFVYNEEALAAGKNELNKLESDKKKQLGPLKLWLHVNFGEAFSAWIHVMALRLFVESVLRYGLPVNFHAMILDPSKKMQKKLRDLLYGLYSHLDNNQILSDSKAEQVDIPGLTLGPKEYYPYVWFQLKINIFER</sequence>
<gene>
    <name evidence="6" type="ORF">PACLA_8A037372</name>
</gene>
<dbReference type="Gene3D" id="3.30.70.1180">
    <property type="entry name" value="Vacuolar atp synthase subunit c, domain 1"/>
    <property type="match status" value="1"/>
</dbReference>
<keyword evidence="7" id="KW-1185">Reference proteome</keyword>
<dbReference type="GO" id="GO:0046961">
    <property type="term" value="F:proton-transporting ATPase activity, rotational mechanism"/>
    <property type="evidence" value="ECO:0007669"/>
    <property type="project" value="InterPro"/>
</dbReference>
<comment type="caution">
    <text evidence="6">The sequence shown here is derived from an EMBL/GenBank/DDBJ whole genome shotgun (WGS) entry which is preliminary data.</text>
</comment>
<dbReference type="Gene3D" id="1.20.1460.10">
    <property type="entry name" value="subunit c (vma5p) of the yeast v-atpase, domain 2"/>
    <property type="match status" value="1"/>
</dbReference>
<dbReference type="Proteomes" id="UP001152795">
    <property type="component" value="Unassembled WGS sequence"/>
</dbReference>
<dbReference type="PANTHER" id="PTHR10137:SF0">
    <property type="entry name" value="V-TYPE PROTON ATPASE SUBUNIT C"/>
    <property type="match status" value="1"/>
</dbReference>
<dbReference type="Gene3D" id="3.30.70.100">
    <property type="match status" value="1"/>
</dbReference>
<dbReference type="InterPro" id="IPR004907">
    <property type="entry name" value="ATPase_V1-cplx_csu"/>
</dbReference>
<name>A0A6S7J9A1_PARCT</name>
<evidence type="ECO:0000313" key="6">
    <source>
        <dbReference type="EMBL" id="CAB4027237.1"/>
    </source>
</evidence>
<dbReference type="OrthoDB" id="6605928at2759"/>
<reference evidence="6" key="1">
    <citation type="submission" date="2020-04" db="EMBL/GenBank/DDBJ databases">
        <authorList>
            <person name="Alioto T."/>
            <person name="Alioto T."/>
            <person name="Gomez Garrido J."/>
        </authorList>
    </citation>
    <scope>NUCLEOTIDE SEQUENCE</scope>
    <source>
        <strain evidence="6">A484AB</strain>
    </source>
</reference>
<dbReference type="SUPFAM" id="SSF118203">
    <property type="entry name" value="Vacuolar ATP synthase subunit C"/>
    <property type="match status" value="1"/>
</dbReference>
<keyword evidence="2 5" id="KW-0813">Transport</keyword>
<comment type="function">
    <text evidence="5">Subunit of the V1 complex of vacuolar(H+)-ATPase (V-ATPase), a multisubunit enzyme composed of a peripheral complex (V1) that hydrolyzes ATP and a membrane integral complex (V0) that translocates protons. V-ATPase is responsible for acidifying and maintaining the pH of intracellular compartments and in some cell types, is targeted to the plasma membrane, where it is responsible for acidifying the extracellular environment. Subunit C is necessary for the assembly of the catalytic sector of the enzyme and is likely to have a specific function in its catalytic activity.</text>
</comment>
<dbReference type="FunFam" id="3.30.70.100:FF:000002">
    <property type="entry name" value="V-type proton ATPase subunit C"/>
    <property type="match status" value="1"/>
</dbReference>
<evidence type="ECO:0000256" key="1">
    <source>
        <dbReference type="ARBA" id="ARBA00006138"/>
    </source>
</evidence>
<protein>
    <recommendedName>
        <fullName evidence="5">V-type proton ATPase subunit C</fullName>
    </recommendedName>
</protein>
<comment type="similarity">
    <text evidence="1 5">Belongs to the V-ATPase C subunit family.</text>
</comment>
<evidence type="ECO:0000256" key="5">
    <source>
        <dbReference type="RuleBase" id="RU364010"/>
    </source>
</evidence>
<proteinExistence type="inferred from homology"/>
<dbReference type="InterPro" id="IPR036132">
    <property type="entry name" value="Vac_ATP_synth_c_sf"/>
</dbReference>